<dbReference type="KEGG" id="vg:64470631"/>
<dbReference type="GeneID" id="64470631"/>
<dbReference type="Proteomes" id="UP000250856">
    <property type="component" value="Segment"/>
</dbReference>
<reference evidence="2" key="1">
    <citation type="submission" date="2018-04" db="EMBL/GenBank/DDBJ databases">
        <authorList>
            <person name="Go L.Y."/>
            <person name="Mitchell J.A."/>
        </authorList>
    </citation>
    <scope>NUCLEOTIDE SEQUENCE [LARGE SCALE GENOMIC DNA]</scope>
</reference>
<evidence type="ECO:0000313" key="2">
    <source>
        <dbReference type="Proteomes" id="UP000250856"/>
    </source>
</evidence>
<gene>
    <name evidence="1" type="primary">71</name>
    <name evidence="1" type="ORF">SEA_YOSIF_71</name>
</gene>
<dbReference type="EMBL" id="MH248947">
    <property type="protein sequence ID" value="AWY07635.1"/>
    <property type="molecule type" value="Genomic_DNA"/>
</dbReference>
<protein>
    <submittedName>
        <fullName evidence="1">Uncharacterized protein</fullName>
    </submittedName>
</protein>
<dbReference type="RefSeq" id="YP_010054713.1">
    <property type="nucleotide sequence ID" value="NC_054656.1"/>
</dbReference>
<proteinExistence type="predicted"/>
<evidence type="ECO:0000313" key="1">
    <source>
        <dbReference type="EMBL" id="AWY07635.1"/>
    </source>
</evidence>
<sequence>MFSFIKRHILAVAIGILVGGVTLGGVTAEAAPKDRVKVAKPITITKTIIVKTPTAGLPKKPCALEDSVDCFWDAGRRGNGKGYSFWVDKNGRQHFLDPRKNDDRAYQKWSKAQAKAGKVYWGHVDGHWDCWAKEGDTSYIQCWDGYKTTS</sequence>
<keyword evidence="2" id="KW-1185">Reference proteome</keyword>
<name>A0A2Z4QDJ4_9CAUD</name>
<accession>A0A2Z4QDJ4</accession>
<organism evidence="1 2">
    <name type="scientific">Streptomyces phage Yosif</name>
    <dbReference type="NCBI Taxonomy" id="2201421"/>
    <lineage>
        <taxon>Viruses</taxon>
        <taxon>Duplodnaviria</taxon>
        <taxon>Heunggongvirae</taxon>
        <taxon>Uroviricota</taxon>
        <taxon>Caudoviricetes</taxon>
        <taxon>Arquatrovirinae</taxon>
        <taxon>Yosifvirus</taxon>
        <taxon>Yosifvirus yosif</taxon>
    </lineage>
</organism>